<feature type="compositionally biased region" description="Polar residues" evidence="1">
    <location>
        <begin position="639"/>
        <end position="652"/>
    </location>
</feature>
<dbReference type="Proteomes" id="UP001562357">
    <property type="component" value="Unassembled WGS sequence"/>
</dbReference>
<feature type="compositionally biased region" description="Polar residues" evidence="1">
    <location>
        <begin position="568"/>
        <end position="582"/>
    </location>
</feature>
<feature type="region of interest" description="Disordered" evidence="1">
    <location>
        <begin position="498"/>
        <end position="540"/>
    </location>
</feature>
<evidence type="ECO:0008006" key="4">
    <source>
        <dbReference type="Google" id="ProtNLM"/>
    </source>
</evidence>
<protein>
    <recommendedName>
        <fullName evidence="4">C2H2-type domain-containing protein</fullName>
    </recommendedName>
</protein>
<gene>
    <name evidence="2" type="primary">g4379</name>
    <name evidence="2" type="ORF">EsDP_00004379</name>
</gene>
<proteinExistence type="predicted"/>
<dbReference type="EMBL" id="BAAFGZ010000167">
    <property type="protein sequence ID" value="GAB0136062.1"/>
    <property type="molecule type" value="Genomic_DNA"/>
</dbReference>
<accession>A0ABQ0CRJ0</accession>
<comment type="caution">
    <text evidence="2">The sequence shown here is derived from an EMBL/GenBank/DDBJ whole genome shotgun (WGS) entry which is preliminary data.</text>
</comment>
<feature type="region of interest" description="Disordered" evidence="1">
    <location>
        <begin position="1"/>
        <end position="20"/>
    </location>
</feature>
<evidence type="ECO:0000256" key="1">
    <source>
        <dbReference type="SAM" id="MobiDB-lite"/>
    </source>
</evidence>
<evidence type="ECO:0000313" key="3">
    <source>
        <dbReference type="Proteomes" id="UP001562357"/>
    </source>
</evidence>
<feature type="compositionally biased region" description="Acidic residues" evidence="1">
    <location>
        <begin position="662"/>
        <end position="683"/>
    </location>
</feature>
<reference evidence="3" key="1">
    <citation type="submission" date="2024-06" db="EMBL/GenBank/DDBJ databases">
        <title>Draft Genome Sequences of Epichloe bromicola Strains Isolated from Elymus ciliaris.</title>
        <authorList>
            <consortium name="Epichloe bromicola genome sequencing consortium"/>
            <person name="Miura A."/>
            <person name="Imano S."/>
            <person name="Ashida A."/>
            <person name="Sato I."/>
            <person name="Chiba S."/>
            <person name="Tanaka A."/>
            <person name="Camagna M."/>
            <person name="Takemoto D."/>
        </authorList>
    </citation>
    <scope>NUCLEOTIDE SEQUENCE [LARGE SCALE GENOMIC DNA]</scope>
    <source>
        <strain evidence="3">DP</strain>
    </source>
</reference>
<feature type="compositionally biased region" description="Polar residues" evidence="1">
    <location>
        <begin position="594"/>
        <end position="603"/>
    </location>
</feature>
<feature type="region of interest" description="Disordered" evidence="1">
    <location>
        <begin position="561"/>
        <end position="691"/>
    </location>
</feature>
<evidence type="ECO:0000313" key="2">
    <source>
        <dbReference type="EMBL" id="GAB0136062.1"/>
    </source>
</evidence>
<feature type="compositionally biased region" description="Polar residues" evidence="1">
    <location>
        <begin position="55"/>
        <end position="88"/>
    </location>
</feature>
<feature type="compositionally biased region" description="Polar residues" evidence="1">
    <location>
        <begin position="252"/>
        <end position="278"/>
    </location>
</feature>
<organism evidence="2 3">
    <name type="scientific">Epichloe bromicola</name>
    <dbReference type="NCBI Taxonomy" id="79588"/>
    <lineage>
        <taxon>Eukaryota</taxon>
        <taxon>Fungi</taxon>
        <taxon>Dikarya</taxon>
        <taxon>Ascomycota</taxon>
        <taxon>Pezizomycotina</taxon>
        <taxon>Sordariomycetes</taxon>
        <taxon>Hypocreomycetidae</taxon>
        <taxon>Hypocreales</taxon>
        <taxon>Clavicipitaceae</taxon>
        <taxon>Epichloe</taxon>
    </lineage>
</organism>
<feature type="compositionally biased region" description="Gly residues" evidence="1">
    <location>
        <begin position="1"/>
        <end position="10"/>
    </location>
</feature>
<name>A0ABQ0CRJ0_9HYPO</name>
<keyword evidence="3" id="KW-1185">Reference proteome</keyword>
<feature type="compositionally biased region" description="Polar residues" evidence="1">
    <location>
        <begin position="616"/>
        <end position="630"/>
    </location>
</feature>
<feature type="compositionally biased region" description="Low complexity" evidence="1">
    <location>
        <begin position="11"/>
        <end position="20"/>
    </location>
</feature>
<feature type="region of interest" description="Disordered" evidence="1">
    <location>
        <begin position="28"/>
        <end position="94"/>
    </location>
</feature>
<feature type="region of interest" description="Disordered" evidence="1">
    <location>
        <begin position="248"/>
        <end position="278"/>
    </location>
</feature>
<sequence>MASSASGGGVYASAPTSAPALSVPVPAAASLYQHHHHQLPPPTGSQTSQSPAPNPQASHSPNSEGPQHQSQMSHGQQPTRNVSPSTFLSPRAGAASVTESTQYQTLIHLFKTTDPGIVRQAIRDTHEVTLLGSEYHFAFLLNTVFHQASPAILDDSVRKFGAKLVSSSFRSALGHVTMETLDRVSDILLPKLSNDFLDRALDKRLSTIRARSLVNALAKADRLGYDERDTVEERRDGTEHVIPHLKPDLAQTPAQRNGSSHPPQHLHTNQMRSSHPPQQLFTNQMSSHAQLPPHKMKKGCEHLETFDRINRDICPHCGATFTNSGGLAYHIKLQVCGHYTNEDVAMILPALAGFYHGRGARSMPSQQMASAHMNTPPSQKTGHATFRAVNAGSLPPPSSTSLTPLSQSKTADAYAHLSPRDRGFFDAAMKEAEEKYINEVKRAMANASFSPAEREVELAKLKNRFNTKQSLTRKKYGIRLRERRPKAELEAERNRMLSSLTFTPNLNASQATSGEPASKRQKTDMEGEPSGTTLSECSDPAVISPMSVAVEKMGGLANSAGITEHVDPTTSSATSQSHQPTVAQPPDTAAEIATATSQSNRPTVAQPPDTAAEMATATSQSHQPIVTQPPDTAEEMATATAQPNLAKVSNDSGVGGTPNDPMDVDAFDTDSDSDTEGGGDDDIPSILPQKA</sequence>
<feature type="compositionally biased region" description="Polar residues" evidence="1">
    <location>
        <begin position="498"/>
        <end position="515"/>
    </location>
</feature>